<keyword evidence="1" id="KW-0812">Transmembrane</keyword>
<dbReference type="EMBL" id="JFHR01000003">
    <property type="protein sequence ID" value="KEQ55151.1"/>
    <property type="molecule type" value="Genomic_DNA"/>
</dbReference>
<keyword evidence="1" id="KW-1133">Transmembrane helix</keyword>
<feature type="transmembrane region" description="Helical" evidence="1">
    <location>
        <begin position="63"/>
        <end position="81"/>
    </location>
</feature>
<proteinExistence type="predicted"/>
<comment type="caution">
    <text evidence="2">The sequence shown here is derived from an EMBL/GenBank/DDBJ whole genome shotgun (WGS) entry which is preliminary data.</text>
</comment>
<dbReference type="AlphaFoldDB" id="A0A081RIX8"/>
<evidence type="ECO:0000313" key="2">
    <source>
        <dbReference type="EMBL" id="KEQ55151.1"/>
    </source>
</evidence>
<evidence type="ECO:0000256" key="1">
    <source>
        <dbReference type="SAM" id="Phobius"/>
    </source>
</evidence>
<feature type="transmembrane region" description="Helical" evidence="1">
    <location>
        <begin position="12"/>
        <end position="33"/>
    </location>
</feature>
<protein>
    <submittedName>
        <fullName evidence="2">Uncharacterized protein</fullName>
    </submittedName>
</protein>
<name>A0A081RIX8_SPHCR</name>
<dbReference type="OrthoDB" id="7572638at2"/>
<gene>
    <name evidence="2" type="ORF">BV95_00700</name>
</gene>
<keyword evidence="1" id="KW-0472">Membrane</keyword>
<dbReference type="eggNOG" id="ENOG5031BC1">
    <property type="taxonomic scope" value="Bacteria"/>
</dbReference>
<accession>A0A081RIX8</accession>
<reference evidence="2 3" key="1">
    <citation type="submission" date="2014-02" db="EMBL/GenBank/DDBJ databases">
        <title>Whole genome sequence of Sphingobium chlorophenolicum NBRC 16172.</title>
        <authorList>
            <person name="Gan H.M."/>
            <person name="Gan H.Y."/>
            <person name="Chew T.H."/>
            <person name="Savka M.A."/>
        </authorList>
    </citation>
    <scope>NUCLEOTIDE SEQUENCE [LARGE SCALE GENOMIC DNA]</scope>
    <source>
        <strain evidence="2 3">NBRC 16172</strain>
    </source>
</reference>
<organism evidence="2 3">
    <name type="scientific">Sphingobium chlorophenolicum</name>
    <dbReference type="NCBI Taxonomy" id="46429"/>
    <lineage>
        <taxon>Bacteria</taxon>
        <taxon>Pseudomonadati</taxon>
        <taxon>Pseudomonadota</taxon>
        <taxon>Alphaproteobacteria</taxon>
        <taxon>Sphingomonadales</taxon>
        <taxon>Sphingomonadaceae</taxon>
        <taxon>Sphingobium</taxon>
    </lineage>
</organism>
<dbReference type="RefSeq" id="WP_037447406.1">
    <property type="nucleotide sequence ID" value="NZ_JFHR01000003.1"/>
</dbReference>
<sequence>MPQATLQAWLSLYAAVGVMVALCAVLAMIKTAYDYRLGTRKLPTATVLDKVLVAPRLWIRWQINYLLGAPAILGIAIYYAHHLGFDTLVDV</sequence>
<evidence type="ECO:0000313" key="3">
    <source>
        <dbReference type="Proteomes" id="UP000028411"/>
    </source>
</evidence>
<dbReference type="Proteomes" id="UP000028411">
    <property type="component" value="Unassembled WGS sequence"/>
</dbReference>